<evidence type="ECO:0000313" key="1">
    <source>
        <dbReference type="EMBL" id="KAL0944877.1"/>
    </source>
</evidence>
<comment type="caution">
    <text evidence="1">The sequence shown here is derived from an EMBL/GenBank/DDBJ whole genome shotgun (WGS) entry which is preliminary data.</text>
</comment>
<name>A0ACC3ZL66_COLTU</name>
<protein>
    <submittedName>
        <fullName evidence="1">Gcn5-related n-acetyltransferase</fullName>
    </submittedName>
</protein>
<reference evidence="1 2" key="1">
    <citation type="journal article" date="2020" name="Phytopathology">
        <title>Genome Sequence Resources of Colletotrichum truncatum, C. plurivorum, C. musicola, and C. sojae: Four Species Pathogenic to Soybean (Glycine max).</title>
        <authorList>
            <person name="Rogerio F."/>
            <person name="Boufleur T.R."/>
            <person name="Ciampi-Guillardi M."/>
            <person name="Sukno S.A."/>
            <person name="Thon M.R."/>
            <person name="Massola Junior N.S."/>
            <person name="Baroncelli R."/>
        </authorList>
    </citation>
    <scope>NUCLEOTIDE SEQUENCE [LARGE SCALE GENOMIC DNA]</scope>
    <source>
        <strain evidence="1 2">CMES1059</strain>
    </source>
</reference>
<proteinExistence type="predicted"/>
<dbReference type="Proteomes" id="UP000805649">
    <property type="component" value="Unassembled WGS sequence"/>
</dbReference>
<gene>
    <name evidence="1" type="ORF">CTRU02_202764</name>
</gene>
<organism evidence="1 2">
    <name type="scientific">Colletotrichum truncatum</name>
    <name type="common">Anthracnose fungus</name>
    <name type="synonym">Colletotrichum capsici</name>
    <dbReference type="NCBI Taxonomy" id="5467"/>
    <lineage>
        <taxon>Eukaryota</taxon>
        <taxon>Fungi</taxon>
        <taxon>Dikarya</taxon>
        <taxon>Ascomycota</taxon>
        <taxon>Pezizomycotina</taxon>
        <taxon>Sordariomycetes</taxon>
        <taxon>Hypocreomycetidae</taxon>
        <taxon>Glomerellales</taxon>
        <taxon>Glomerellaceae</taxon>
        <taxon>Colletotrichum</taxon>
        <taxon>Colletotrichum truncatum species complex</taxon>
    </lineage>
</organism>
<dbReference type="EMBL" id="VUJX02000001">
    <property type="protein sequence ID" value="KAL0944877.1"/>
    <property type="molecule type" value="Genomic_DNA"/>
</dbReference>
<sequence length="190" mass="20911">MASSSELPSPILSLQKSIVRQYHASDAASLSQAANSKAVAAFLRNHFPQPYTLSDAEGWISINQTSPLRNWAIICPTSGRTMGSIGVIPGKDVYSAGFELGYFLGEEFWGRGIMSELVPAFVKWVFGGMGEEKVRVERLWAGVFSENKASQGVLRKSGFQFEGRLRNAVIKDGVLMDEMVYSIIKNDLLK</sequence>
<evidence type="ECO:0000313" key="2">
    <source>
        <dbReference type="Proteomes" id="UP000805649"/>
    </source>
</evidence>
<keyword evidence="2" id="KW-1185">Reference proteome</keyword>
<accession>A0ACC3ZL66</accession>